<feature type="region of interest" description="Disordered" evidence="8">
    <location>
        <begin position="141"/>
        <end position="197"/>
    </location>
</feature>
<feature type="compositionally biased region" description="Polar residues" evidence="8">
    <location>
        <begin position="223"/>
        <end position="232"/>
    </location>
</feature>
<dbReference type="OrthoDB" id="6352325at2759"/>
<dbReference type="Proteomes" id="UP000271974">
    <property type="component" value="Unassembled WGS sequence"/>
</dbReference>
<dbReference type="InterPro" id="IPR035500">
    <property type="entry name" value="NHR-like_dom_sf"/>
</dbReference>
<evidence type="ECO:0000256" key="7">
    <source>
        <dbReference type="ARBA" id="ARBA00023170"/>
    </source>
</evidence>
<dbReference type="Gene3D" id="1.10.565.10">
    <property type="entry name" value="Retinoid X Receptor"/>
    <property type="match status" value="1"/>
</dbReference>
<keyword evidence="1" id="KW-0479">Metal-binding</keyword>
<comment type="caution">
    <text evidence="10">The sequence shown here is derived from an EMBL/GenBank/DDBJ whole genome shotgun (WGS) entry which is preliminary data.</text>
</comment>
<feature type="domain" description="NR LBD" evidence="9">
    <location>
        <begin position="1"/>
        <end position="141"/>
    </location>
</feature>
<keyword evidence="2" id="KW-0863">Zinc-finger</keyword>
<dbReference type="InterPro" id="IPR050234">
    <property type="entry name" value="Nuclear_hormone_rcpt_NR1"/>
</dbReference>
<reference evidence="10 11" key="1">
    <citation type="submission" date="2019-01" db="EMBL/GenBank/DDBJ databases">
        <title>A draft genome assembly of the solar-powered sea slug Elysia chlorotica.</title>
        <authorList>
            <person name="Cai H."/>
            <person name="Li Q."/>
            <person name="Fang X."/>
            <person name="Li J."/>
            <person name="Curtis N.E."/>
            <person name="Altenburger A."/>
            <person name="Shibata T."/>
            <person name="Feng M."/>
            <person name="Maeda T."/>
            <person name="Schwartz J.A."/>
            <person name="Shigenobu S."/>
            <person name="Lundholm N."/>
            <person name="Nishiyama T."/>
            <person name="Yang H."/>
            <person name="Hasebe M."/>
            <person name="Li S."/>
            <person name="Pierce S.K."/>
            <person name="Wang J."/>
        </authorList>
    </citation>
    <scope>NUCLEOTIDE SEQUENCE [LARGE SCALE GENOMIC DNA]</scope>
    <source>
        <strain evidence="10">EC2010</strain>
        <tissue evidence="10">Whole organism of an adult</tissue>
    </source>
</reference>
<dbReference type="PANTHER" id="PTHR24082">
    <property type="entry name" value="NUCLEAR HORMONE RECEPTOR"/>
    <property type="match status" value="1"/>
</dbReference>
<protein>
    <recommendedName>
        <fullName evidence="9">NR LBD domain-containing protein</fullName>
    </recommendedName>
</protein>
<accession>A0A3S1AXZ8</accession>
<dbReference type="GO" id="GO:0030154">
    <property type="term" value="P:cell differentiation"/>
    <property type="evidence" value="ECO:0007669"/>
    <property type="project" value="TreeGrafter"/>
</dbReference>
<evidence type="ECO:0000256" key="3">
    <source>
        <dbReference type="ARBA" id="ARBA00022833"/>
    </source>
</evidence>
<organism evidence="10 11">
    <name type="scientific">Elysia chlorotica</name>
    <name type="common">Eastern emerald elysia</name>
    <name type="synonym">Sea slug</name>
    <dbReference type="NCBI Taxonomy" id="188477"/>
    <lineage>
        <taxon>Eukaryota</taxon>
        <taxon>Metazoa</taxon>
        <taxon>Spiralia</taxon>
        <taxon>Lophotrochozoa</taxon>
        <taxon>Mollusca</taxon>
        <taxon>Gastropoda</taxon>
        <taxon>Heterobranchia</taxon>
        <taxon>Euthyneura</taxon>
        <taxon>Panpulmonata</taxon>
        <taxon>Sacoglossa</taxon>
        <taxon>Placobranchoidea</taxon>
        <taxon>Plakobranchidae</taxon>
        <taxon>Elysia</taxon>
    </lineage>
</organism>
<evidence type="ECO:0000256" key="5">
    <source>
        <dbReference type="ARBA" id="ARBA00023125"/>
    </source>
</evidence>
<feature type="compositionally biased region" description="Low complexity" evidence="8">
    <location>
        <begin position="233"/>
        <end position="249"/>
    </location>
</feature>
<dbReference type="AlphaFoldDB" id="A0A3S1AXZ8"/>
<dbReference type="SUPFAM" id="SSF48508">
    <property type="entry name" value="Nuclear receptor ligand-binding domain"/>
    <property type="match status" value="1"/>
</dbReference>
<sequence length="249" mass="27597">MAQGATQAAGARISAEILKSGSENTKKLFMTYSKFIKSLMCTVHGDRVILELLILISLFSTDRICMEQHTEIQHIQEHYAFLLQCYVGHRFPSDPTLFARIVMKLVDLRDINEVHSDMLLHLKVDELDPLLVEIFELPPPSEFDDMETDGDLKKPKQHPDEIIKGGKAEPDISSAGDIDMDSGKGKLPPSPKKLGYAQDQDYIKAGNFAGRVYPDSSLKEQQEGGSAFQSEQVPSVSPPSSTTPTLSIH</sequence>
<evidence type="ECO:0000313" key="11">
    <source>
        <dbReference type="Proteomes" id="UP000271974"/>
    </source>
</evidence>
<evidence type="ECO:0000256" key="1">
    <source>
        <dbReference type="ARBA" id="ARBA00022723"/>
    </source>
</evidence>
<keyword evidence="6" id="KW-0804">Transcription</keyword>
<dbReference type="GO" id="GO:0004879">
    <property type="term" value="F:nuclear receptor activity"/>
    <property type="evidence" value="ECO:0007669"/>
    <property type="project" value="TreeGrafter"/>
</dbReference>
<dbReference type="GO" id="GO:0000978">
    <property type="term" value="F:RNA polymerase II cis-regulatory region sequence-specific DNA binding"/>
    <property type="evidence" value="ECO:0007669"/>
    <property type="project" value="TreeGrafter"/>
</dbReference>
<name>A0A3S1AXZ8_ELYCH</name>
<evidence type="ECO:0000256" key="2">
    <source>
        <dbReference type="ARBA" id="ARBA00022771"/>
    </source>
</evidence>
<dbReference type="InterPro" id="IPR000536">
    <property type="entry name" value="Nucl_hrmn_rcpt_lig-bd"/>
</dbReference>
<keyword evidence="3" id="KW-0862">Zinc</keyword>
<dbReference type="GO" id="GO:0045944">
    <property type="term" value="P:positive regulation of transcription by RNA polymerase II"/>
    <property type="evidence" value="ECO:0007669"/>
    <property type="project" value="TreeGrafter"/>
</dbReference>
<dbReference type="GO" id="GO:0008270">
    <property type="term" value="F:zinc ion binding"/>
    <property type="evidence" value="ECO:0007669"/>
    <property type="project" value="UniProtKB-KW"/>
</dbReference>
<gene>
    <name evidence="10" type="ORF">EGW08_020991</name>
</gene>
<evidence type="ECO:0000256" key="8">
    <source>
        <dbReference type="SAM" id="MobiDB-lite"/>
    </source>
</evidence>
<evidence type="ECO:0000313" key="10">
    <source>
        <dbReference type="EMBL" id="RUS71246.1"/>
    </source>
</evidence>
<evidence type="ECO:0000256" key="4">
    <source>
        <dbReference type="ARBA" id="ARBA00023015"/>
    </source>
</evidence>
<dbReference type="EMBL" id="RQTK01001247">
    <property type="protein sequence ID" value="RUS71246.1"/>
    <property type="molecule type" value="Genomic_DNA"/>
</dbReference>
<evidence type="ECO:0000256" key="6">
    <source>
        <dbReference type="ARBA" id="ARBA00023163"/>
    </source>
</evidence>
<evidence type="ECO:0000259" key="9">
    <source>
        <dbReference type="PROSITE" id="PS51843"/>
    </source>
</evidence>
<feature type="region of interest" description="Disordered" evidence="8">
    <location>
        <begin position="213"/>
        <end position="249"/>
    </location>
</feature>
<dbReference type="STRING" id="188477.A0A3S1AXZ8"/>
<keyword evidence="11" id="KW-1185">Reference proteome</keyword>
<keyword evidence="5" id="KW-0238">DNA-binding</keyword>
<dbReference type="GO" id="GO:0000122">
    <property type="term" value="P:negative regulation of transcription by RNA polymerase II"/>
    <property type="evidence" value="ECO:0007669"/>
    <property type="project" value="TreeGrafter"/>
</dbReference>
<keyword evidence="7" id="KW-0675">Receptor</keyword>
<dbReference type="PROSITE" id="PS51843">
    <property type="entry name" value="NR_LBD"/>
    <property type="match status" value="1"/>
</dbReference>
<dbReference type="PANTHER" id="PTHR24082:SF283">
    <property type="entry name" value="NUCLEAR HORMONE RECEPTOR HR96"/>
    <property type="match status" value="1"/>
</dbReference>
<feature type="compositionally biased region" description="Basic and acidic residues" evidence="8">
    <location>
        <begin position="150"/>
        <end position="170"/>
    </location>
</feature>
<proteinExistence type="predicted"/>
<keyword evidence="4" id="KW-0805">Transcription regulation</keyword>